<keyword evidence="4" id="KW-1185">Reference proteome</keyword>
<dbReference type="InterPro" id="IPR036691">
    <property type="entry name" value="Endo/exonu/phosph_ase_sf"/>
</dbReference>
<dbReference type="AlphaFoldDB" id="A0A812I7F7"/>
<dbReference type="SUPFAM" id="SSF56219">
    <property type="entry name" value="DNase I-like"/>
    <property type="match status" value="1"/>
</dbReference>
<feature type="transmembrane region" description="Helical" evidence="2">
    <location>
        <begin position="198"/>
        <end position="219"/>
    </location>
</feature>
<evidence type="ECO:0000256" key="1">
    <source>
        <dbReference type="SAM" id="MobiDB-lite"/>
    </source>
</evidence>
<keyword evidence="2" id="KW-0812">Transmembrane</keyword>
<feature type="transmembrane region" description="Helical" evidence="2">
    <location>
        <begin position="231"/>
        <end position="250"/>
    </location>
</feature>
<organism evidence="3 4">
    <name type="scientific">Symbiodinium natans</name>
    <dbReference type="NCBI Taxonomy" id="878477"/>
    <lineage>
        <taxon>Eukaryota</taxon>
        <taxon>Sar</taxon>
        <taxon>Alveolata</taxon>
        <taxon>Dinophyceae</taxon>
        <taxon>Suessiales</taxon>
        <taxon>Symbiodiniaceae</taxon>
        <taxon>Symbiodinium</taxon>
    </lineage>
</organism>
<reference evidence="3" key="1">
    <citation type="submission" date="2021-02" db="EMBL/GenBank/DDBJ databases">
        <authorList>
            <person name="Dougan E. K."/>
            <person name="Rhodes N."/>
            <person name="Thang M."/>
            <person name="Chan C."/>
        </authorList>
    </citation>
    <scope>NUCLEOTIDE SEQUENCE</scope>
</reference>
<dbReference type="Proteomes" id="UP000604046">
    <property type="component" value="Unassembled WGS sequence"/>
</dbReference>
<keyword evidence="2" id="KW-0472">Membrane</keyword>
<feature type="transmembrane region" description="Helical" evidence="2">
    <location>
        <begin position="797"/>
        <end position="819"/>
    </location>
</feature>
<evidence type="ECO:0000313" key="3">
    <source>
        <dbReference type="EMBL" id="CAE7021877.1"/>
    </source>
</evidence>
<protein>
    <recommendedName>
        <fullName evidence="5">Endonuclease/exonuclease/phosphatase domain-containing protein</fullName>
    </recommendedName>
</protein>
<feature type="compositionally biased region" description="Polar residues" evidence="1">
    <location>
        <begin position="63"/>
        <end position="75"/>
    </location>
</feature>
<accession>A0A812I7F7</accession>
<evidence type="ECO:0008006" key="5">
    <source>
        <dbReference type="Google" id="ProtNLM"/>
    </source>
</evidence>
<gene>
    <name evidence="3" type="ORF">SNAT2548_LOCUS2895</name>
</gene>
<dbReference type="Gene3D" id="3.60.10.10">
    <property type="entry name" value="Endonuclease/exonuclease/phosphatase"/>
    <property type="match status" value="1"/>
</dbReference>
<keyword evidence="2" id="KW-1133">Transmembrane helix</keyword>
<proteinExistence type="predicted"/>
<evidence type="ECO:0000313" key="4">
    <source>
        <dbReference type="Proteomes" id="UP000604046"/>
    </source>
</evidence>
<dbReference type="EMBL" id="CAJNDS010000173">
    <property type="protein sequence ID" value="CAE7021877.1"/>
    <property type="molecule type" value="Genomic_DNA"/>
</dbReference>
<name>A0A812I7F7_9DINO</name>
<dbReference type="OrthoDB" id="414844at2759"/>
<feature type="non-terminal residue" evidence="3">
    <location>
        <position position="831"/>
    </location>
</feature>
<sequence length="831" mass="93375">MEIVMLEADELRRLCAAWWGSLPITDDQRTQLLEISEMFKLQTPRSTELLHEVGDEECGAQSAGEQSHGASLHNPASQPLGEINECMYPTYPDRPDRFKVLTWNACAISFPLHIHPVKFGVGLLFGCWWHDWQCDVPMQLDQNQARFARQAEYIRQSGADLVLLQEVLSTSMLQGLMRHLEDFDHCYLKSSPKPAARLLWMTFLAIVALLQCLLIQLPLYVIRGTATESTWLWFSFCWMVLAAILALRWWNSVAAHFLLGDVAGQLVALRRKDCKALAGPEFGAAGFDMYNTVFRFEGREKHPSDTWESSIETSSWLSVFYHVRPRGVLRVTVPLTLAGRTAVLTVLNTHMPHNCDNSDLLHSLGRRSADLAMQGTLVNTSAVLAVRSILNRPVILAGDFNPLPDILLQHQLDPLLKFGLQAAGGLSDELCTWDLNQVLTRENARTPRTMQLDFIFHVHQRTSHIVSRTPDRPSRCSTDSLDSVESLAVKEDSWGSRMSRHLLDLGVVSTEVVDQDKFFHEGAPLSDHYGLISEFRAGWTSTMRVLTTFLLPLTLAMKVPFPPVRVEPPFILLLTDLGLAPGAVVSANISVSEGGAVLMLLTKEELLKWEAKMMKLPQQELINVTSYFASQWREPFQNFISARMKVPGPKVDLYVVGLFHHRGAQQMFEGELDFVNPDNQHLPLQMVHLPRICEVASIAFLVLVQATLVMMCTVGSGDRHKLHALLMAATGLKALELAAKANAYRALSQVGEVAEWRLQACSLLRDLHGLFELLLMGLVALGWKITRFRLVPHIQQGIRWCCVFYLSLVMLQAVAAASFQPMFNLVFFSLR</sequence>
<feature type="region of interest" description="Disordered" evidence="1">
    <location>
        <begin position="56"/>
        <end position="75"/>
    </location>
</feature>
<comment type="caution">
    <text evidence="3">The sequence shown here is derived from an EMBL/GenBank/DDBJ whole genome shotgun (WGS) entry which is preliminary data.</text>
</comment>
<evidence type="ECO:0000256" key="2">
    <source>
        <dbReference type="SAM" id="Phobius"/>
    </source>
</evidence>
<feature type="transmembrane region" description="Helical" evidence="2">
    <location>
        <begin position="695"/>
        <end position="717"/>
    </location>
</feature>